<comment type="caution">
    <text evidence="1">The sequence shown here is derived from an EMBL/GenBank/DDBJ whole genome shotgun (WGS) entry which is preliminary data.</text>
</comment>
<protein>
    <submittedName>
        <fullName evidence="1">Uncharacterized protein</fullName>
    </submittedName>
</protein>
<dbReference type="RefSeq" id="WP_379772488.1">
    <property type="nucleotide sequence ID" value="NZ_JBHSMZ010000014.1"/>
</dbReference>
<name>A0ABW0S4T6_9BURK</name>
<evidence type="ECO:0000313" key="1">
    <source>
        <dbReference type="EMBL" id="MFC5550223.1"/>
    </source>
</evidence>
<sequence length="65" mass="7211">MTSNISAQVAKEHLGDGQDNIKEALKTIQRVQKSYPDLAPDLQEATEHLTSAREKIQIAGQRLPK</sequence>
<gene>
    <name evidence="1" type="ORF">ACFPO9_17040</name>
</gene>
<dbReference type="EMBL" id="JBHSMZ010000014">
    <property type="protein sequence ID" value="MFC5550223.1"/>
    <property type="molecule type" value="Genomic_DNA"/>
</dbReference>
<evidence type="ECO:0000313" key="2">
    <source>
        <dbReference type="Proteomes" id="UP001596086"/>
    </source>
</evidence>
<reference evidence="2" key="1">
    <citation type="journal article" date="2019" name="Int. J. Syst. Evol. Microbiol.">
        <title>The Global Catalogue of Microorganisms (GCM) 10K type strain sequencing project: providing services to taxonomists for standard genome sequencing and annotation.</title>
        <authorList>
            <consortium name="The Broad Institute Genomics Platform"/>
            <consortium name="The Broad Institute Genome Sequencing Center for Infectious Disease"/>
            <person name="Wu L."/>
            <person name="Ma J."/>
        </authorList>
    </citation>
    <scope>NUCLEOTIDE SEQUENCE [LARGE SCALE GENOMIC DNA]</scope>
    <source>
        <strain evidence="2">CGMCC 4.5798</strain>
    </source>
</reference>
<proteinExistence type="predicted"/>
<dbReference type="Proteomes" id="UP001596086">
    <property type="component" value="Unassembled WGS sequence"/>
</dbReference>
<accession>A0ABW0S4T6</accession>
<keyword evidence="2" id="KW-1185">Reference proteome</keyword>
<organism evidence="1 2">
    <name type="scientific">Massilia aerilata</name>
    <dbReference type="NCBI Taxonomy" id="453817"/>
    <lineage>
        <taxon>Bacteria</taxon>
        <taxon>Pseudomonadati</taxon>
        <taxon>Pseudomonadota</taxon>
        <taxon>Betaproteobacteria</taxon>
        <taxon>Burkholderiales</taxon>
        <taxon>Oxalobacteraceae</taxon>
        <taxon>Telluria group</taxon>
        <taxon>Massilia</taxon>
    </lineage>
</organism>